<sequence length="391" mass="40671">MNLLDWLLVVLVLAYALSGYWQGFITGAFATTGLLLGGLFGVWLAPTALGDANPSIKVSLGALFIVILAASLGQAIFQFVGSRIRDKITWQPVRALDAVGGALLSAVAVLIVAWALGVAISGSRIGGITPLVRESTVLSHVDEALPDTADGALQAFNNVVGTSFFPRYLEPFAPERIVEVGPGPKRLLHDPDVERAAASVVKIHGDNSCGRGVEGSGFLYAQNRLMTNAHVVAGVKDPEVVVGDTTLDADVVYYNPDVDVAVLAFDSGDTATLPFDRSAGAGTGVAILGYPEDGPYDVQPARIRAKQRLRSPDIYGNGSVIRDVYSLRGLIRPGNSGGPIVSSKGDVVGVVFAASVNDHDTGYALTADQVAQAAAEGVSRSEQVSTGDCAG</sequence>
<dbReference type="PRINTS" id="PR00834">
    <property type="entry name" value="PROTEASES2C"/>
</dbReference>
<evidence type="ECO:0000256" key="2">
    <source>
        <dbReference type="ARBA" id="ARBA00022692"/>
    </source>
</evidence>
<dbReference type="InterPro" id="IPR003825">
    <property type="entry name" value="Colicin-V_CvpA"/>
</dbReference>
<dbReference type="GO" id="GO:0006508">
    <property type="term" value="P:proteolysis"/>
    <property type="evidence" value="ECO:0007669"/>
    <property type="project" value="UniProtKB-KW"/>
</dbReference>
<name>A0ABW1LG00_9ACTN</name>
<keyword evidence="3 5" id="KW-1133">Transmembrane helix</keyword>
<dbReference type="RefSeq" id="WP_379150243.1">
    <property type="nucleotide sequence ID" value="NZ_JBHSRJ010000002.1"/>
</dbReference>
<evidence type="ECO:0000313" key="7">
    <source>
        <dbReference type="Proteomes" id="UP001596135"/>
    </source>
</evidence>
<dbReference type="PANTHER" id="PTHR43019:SF23">
    <property type="entry name" value="PROTEASE DO-LIKE 5, CHLOROPLASTIC"/>
    <property type="match status" value="1"/>
</dbReference>
<dbReference type="Pfam" id="PF13365">
    <property type="entry name" value="Trypsin_2"/>
    <property type="match status" value="1"/>
</dbReference>
<evidence type="ECO:0000256" key="3">
    <source>
        <dbReference type="ARBA" id="ARBA00022989"/>
    </source>
</evidence>
<dbReference type="PANTHER" id="PTHR43019">
    <property type="entry name" value="SERINE ENDOPROTEASE DEGS"/>
    <property type="match status" value="1"/>
</dbReference>
<dbReference type="EMBL" id="JBHSRJ010000002">
    <property type="protein sequence ID" value="MFC6042048.1"/>
    <property type="molecule type" value="Genomic_DNA"/>
</dbReference>
<accession>A0ABW1LG00</accession>
<keyword evidence="4 5" id="KW-0472">Membrane</keyword>
<dbReference type="GO" id="GO:0008233">
    <property type="term" value="F:peptidase activity"/>
    <property type="evidence" value="ECO:0007669"/>
    <property type="project" value="UniProtKB-KW"/>
</dbReference>
<comment type="subcellular location">
    <subcellularLocation>
        <location evidence="1">Membrane</location>
        <topology evidence="1">Multi-pass membrane protein</topology>
    </subcellularLocation>
</comment>
<feature type="transmembrane region" description="Helical" evidence="5">
    <location>
        <begin position="100"/>
        <end position="120"/>
    </location>
</feature>
<dbReference type="InterPro" id="IPR043504">
    <property type="entry name" value="Peptidase_S1_PA_chymotrypsin"/>
</dbReference>
<dbReference type="InterPro" id="IPR009003">
    <property type="entry name" value="Peptidase_S1_PA"/>
</dbReference>
<comment type="caution">
    <text evidence="6">The sequence shown here is derived from an EMBL/GenBank/DDBJ whole genome shotgun (WGS) entry which is preliminary data.</text>
</comment>
<dbReference type="InterPro" id="IPR001940">
    <property type="entry name" value="Peptidase_S1C"/>
</dbReference>
<dbReference type="SUPFAM" id="SSF50494">
    <property type="entry name" value="Trypsin-like serine proteases"/>
    <property type="match status" value="1"/>
</dbReference>
<organism evidence="6 7">
    <name type="scientific">Nocardioides hankookensis</name>
    <dbReference type="NCBI Taxonomy" id="443157"/>
    <lineage>
        <taxon>Bacteria</taxon>
        <taxon>Bacillati</taxon>
        <taxon>Actinomycetota</taxon>
        <taxon>Actinomycetes</taxon>
        <taxon>Propionibacteriales</taxon>
        <taxon>Nocardioidaceae</taxon>
        <taxon>Nocardioides</taxon>
    </lineage>
</organism>
<gene>
    <name evidence="6" type="ORF">ACFPYL_03140</name>
</gene>
<evidence type="ECO:0000313" key="6">
    <source>
        <dbReference type="EMBL" id="MFC6042048.1"/>
    </source>
</evidence>
<keyword evidence="2 5" id="KW-0812">Transmembrane</keyword>
<dbReference type="NCBIfam" id="NF033740">
    <property type="entry name" value="MarP_fam_protase"/>
    <property type="match status" value="1"/>
</dbReference>
<feature type="transmembrane region" description="Helical" evidence="5">
    <location>
        <begin position="28"/>
        <end position="46"/>
    </location>
</feature>
<keyword evidence="6" id="KW-0378">Hydrolase</keyword>
<keyword evidence="7" id="KW-1185">Reference proteome</keyword>
<dbReference type="Proteomes" id="UP001596135">
    <property type="component" value="Unassembled WGS sequence"/>
</dbReference>
<evidence type="ECO:0000256" key="5">
    <source>
        <dbReference type="SAM" id="Phobius"/>
    </source>
</evidence>
<evidence type="ECO:0000256" key="4">
    <source>
        <dbReference type="ARBA" id="ARBA00023136"/>
    </source>
</evidence>
<proteinExistence type="predicted"/>
<dbReference type="Pfam" id="PF02674">
    <property type="entry name" value="Colicin_V"/>
    <property type="match status" value="1"/>
</dbReference>
<keyword evidence="6" id="KW-0645">Protease</keyword>
<evidence type="ECO:0000256" key="1">
    <source>
        <dbReference type="ARBA" id="ARBA00004141"/>
    </source>
</evidence>
<dbReference type="Gene3D" id="2.40.10.10">
    <property type="entry name" value="Trypsin-like serine proteases"/>
    <property type="match status" value="2"/>
</dbReference>
<dbReference type="EC" id="3.4.21.-" evidence="6"/>
<reference evidence="7" key="1">
    <citation type="journal article" date="2019" name="Int. J. Syst. Evol. Microbiol.">
        <title>The Global Catalogue of Microorganisms (GCM) 10K type strain sequencing project: providing services to taxonomists for standard genome sequencing and annotation.</title>
        <authorList>
            <consortium name="The Broad Institute Genomics Platform"/>
            <consortium name="The Broad Institute Genome Sequencing Center for Infectious Disease"/>
            <person name="Wu L."/>
            <person name="Ma J."/>
        </authorList>
    </citation>
    <scope>NUCLEOTIDE SEQUENCE [LARGE SCALE GENOMIC DNA]</scope>
    <source>
        <strain evidence="7">CCUG 54522</strain>
    </source>
</reference>
<dbReference type="InterPro" id="IPR047680">
    <property type="entry name" value="MarP-like"/>
</dbReference>
<protein>
    <submittedName>
        <fullName evidence="6">MarP family serine protease</fullName>
        <ecNumber evidence="6">3.4.21.-</ecNumber>
    </submittedName>
</protein>
<feature type="transmembrane region" description="Helical" evidence="5">
    <location>
        <begin position="58"/>
        <end position="80"/>
    </location>
</feature>